<dbReference type="RefSeq" id="WP_306039357.1">
    <property type="nucleotide sequence ID" value="NZ_CP132303.1"/>
</dbReference>
<dbReference type="Gene3D" id="1.20.1070.10">
    <property type="entry name" value="Rhodopsin 7-helix transmembrane proteins"/>
    <property type="match status" value="1"/>
</dbReference>
<evidence type="ECO:0000259" key="2">
    <source>
        <dbReference type="Pfam" id="PF14317"/>
    </source>
</evidence>
<feature type="domain" description="YcxB-like C-terminal" evidence="2">
    <location>
        <begin position="106"/>
        <end position="166"/>
    </location>
</feature>
<accession>A0AA50CRJ0</accession>
<evidence type="ECO:0000313" key="3">
    <source>
        <dbReference type="EMBL" id="WLR99973.1"/>
    </source>
</evidence>
<sequence length="173" mass="19741">MSDTNRSVTLTLTADDYVAANKLFILKSATSLRSLVCWLIFVALLLGSFFVPALRLRVEPYAAFFYICVAVVIAIPFYQYFFAATVFARKAYANQKTLQHPMRVSWSEGGFKSTAEQGEWNIPWADYLKWTEDSKVILLFQGPRLFNMLPKRVLTPAQIDDLRQMLAANIKRA</sequence>
<organism evidence="3 4">
    <name type="scientific">Shinella sumterensis</name>
    <dbReference type="NCBI Taxonomy" id="1967501"/>
    <lineage>
        <taxon>Bacteria</taxon>
        <taxon>Pseudomonadati</taxon>
        <taxon>Pseudomonadota</taxon>
        <taxon>Alphaproteobacteria</taxon>
        <taxon>Hyphomicrobiales</taxon>
        <taxon>Rhizobiaceae</taxon>
        <taxon>Shinella</taxon>
    </lineage>
</organism>
<feature type="transmembrane region" description="Helical" evidence="1">
    <location>
        <begin position="32"/>
        <end position="51"/>
    </location>
</feature>
<dbReference type="Proteomes" id="UP001234585">
    <property type="component" value="Plasmid unnamed1"/>
</dbReference>
<dbReference type="SUPFAM" id="SSF81321">
    <property type="entry name" value="Family A G protein-coupled receptor-like"/>
    <property type="match status" value="1"/>
</dbReference>
<feature type="transmembrane region" description="Helical" evidence="1">
    <location>
        <begin position="63"/>
        <end position="88"/>
    </location>
</feature>
<name>A0AA50CRJ0_9HYPH</name>
<geneLocation type="plasmid" evidence="3 4">
    <name>unnamed1</name>
</geneLocation>
<dbReference type="InterPro" id="IPR025588">
    <property type="entry name" value="YcxB-like_C"/>
</dbReference>
<keyword evidence="1" id="KW-0472">Membrane</keyword>
<dbReference type="Pfam" id="PF14317">
    <property type="entry name" value="YcxB"/>
    <property type="match status" value="1"/>
</dbReference>
<evidence type="ECO:0000313" key="4">
    <source>
        <dbReference type="Proteomes" id="UP001234585"/>
    </source>
</evidence>
<proteinExistence type="predicted"/>
<keyword evidence="4" id="KW-1185">Reference proteome</keyword>
<dbReference type="AlphaFoldDB" id="A0AA50CRJ0"/>
<protein>
    <submittedName>
        <fullName evidence="3">YcxB family protein</fullName>
    </submittedName>
</protein>
<dbReference type="EMBL" id="CP132303">
    <property type="protein sequence ID" value="WLR99973.1"/>
    <property type="molecule type" value="Genomic_DNA"/>
</dbReference>
<keyword evidence="1" id="KW-0812">Transmembrane</keyword>
<reference evidence="3 4" key="1">
    <citation type="submission" date="2023-08" db="EMBL/GenBank/DDBJ databases">
        <title>Pathogen: clinical or host-associated sample.</title>
        <authorList>
            <person name="Hergert J."/>
            <person name="Casey R."/>
            <person name="Wagner J."/>
            <person name="Young E.L."/>
            <person name="Oakeson K.F."/>
        </authorList>
    </citation>
    <scope>NUCLEOTIDE SEQUENCE [LARGE SCALE GENOMIC DNA]</scope>
    <source>
        <strain evidence="3 4">1760953</strain>
        <plasmid evidence="3 4">unnamed1</plasmid>
    </source>
</reference>
<keyword evidence="1" id="KW-1133">Transmembrane helix</keyword>
<gene>
    <name evidence="3" type="ORF">Q9313_17965</name>
</gene>
<keyword evidence="3" id="KW-0614">Plasmid</keyword>
<evidence type="ECO:0000256" key="1">
    <source>
        <dbReference type="SAM" id="Phobius"/>
    </source>
</evidence>